<dbReference type="Proteomes" id="UP001176521">
    <property type="component" value="Unassembled WGS sequence"/>
</dbReference>
<dbReference type="InterPro" id="IPR034001">
    <property type="entry name" value="ABCG_PDR_1"/>
</dbReference>
<dbReference type="InterPro" id="IPR029481">
    <property type="entry name" value="ABC_trans_N"/>
</dbReference>
<sequence>MADTTQHVAAPDADRIEQSRVEIIDDGRTESTTADSPGRETPAMAESGVNVDAAKKEFHDLEQSLSRQEHAHNAKDGNKDVEAQDEEDDFSLVDYLQSVYNESSQHGVKAKRIGVTWDDLTVRGVSSMQLQIRTFPDAVIGTFLGPVFSIASKLGLFSMGERKILQGFNGSVRPGEMVLVVGRPGSGCSTFLKVIANQRQGFLGVDGDVKYASVDAKEMDKRYRGEVVYCEEDDQHYATLGVQDTVEFALSMKTPGHRIERWSKKRDFRKEVAESLLKMLNISHTKDTRVGSAFVRGVSGGERKRVSIAEMFATRACVLSWDNSTRGLDASTALDFAKSLRVITDLLQLSVFTSLYQAGEGIYDQFDKVLVIDNGRCVYFGPTKEARAYMISLGFEDLPRQTTADYLSGCTDPNERRLTDNGGRFSVSNPPTPETLEAAYKESEVYKNEMELRRDYMYQAEQDSKAVEDFKDAVRNDKHRGVSKKSQYTIPLAEQVWYLFRRQMLIIAGDKRDIFFSYFTSIAIACVTGSCFLNLPQTAAGGFTRGGVLFIGLLFNALVAFSELPTQMGNRPILYKQQGYCFYRPASLSLAQLAADIPFSLPRILIFSVILYFMCGLVRTAGAFFAFFATVYVTFLAMTSLFRVFGTVCQSYDLAARLASIIITALVLFAGYVIPRDAMKRWLFWIS</sequence>
<dbReference type="CDD" id="cd03233">
    <property type="entry name" value="ABCG_PDR_domain1"/>
    <property type="match status" value="1"/>
</dbReference>
<keyword evidence="9" id="KW-0547">Nucleotide-binding</keyword>
<name>A0AAN6G887_9BASI</name>
<dbReference type="Gene3D" id="3.40.50.300">
    <property type="entry name" value="P-loop containing nucleotide triphosphate hydrolases"/>
    <property type="match status" value="1"/>
</dbReference>
<dbReference type="PROSITE" id="PS00211">
    <property type="entry name" value="ABC_TRANSPORTER_1"/>
    <property type="match status" value="1"/>
</dbReference>
<gene>
    <name evidence="9" type="primary">SNQ2_8</name>
    <name evidence="9" type="ORF">OC842_006602</name>
</gene>
<dbReference type="InterPro" id="IPR013525">
    <property type="entry name" value="ABC2_TM"/>
</dbReference>
<dbReference type="GO" id="GO:0016887">
    <property type="term" value="F:ATP hydrolysis activity"/>
    <property type="evidence" value="ECO:0007669"/>
    <property type="project" value="InterPro"/>
</dbReference>
<dbReference type="GO" id="GO:0016020">
    <property type="term" value="C:membrane"/>
    <property type="evidence" value="ECO:0007669"/>
    <property type="project" value="UniProtKB-SubCell"/>
</dbReference>
<feature type="domain" description="ABC transporter" evidence="8">
    <location>
        <begin position="150"/>
        <end position="399"/>
    </location>
</feature>
<evidence type="ECO:0000256" key="7">
    <source>
        <dbReference type="SAM" id="Phobius"/>
    </source>
</evidence>
<feature type="compositionally biased region" description="Basic and acidic residues" evidence="6">
    <location>
        <begin position="64"/>
        <end position="82"/>
    </location>
</feature>
<evidence type="ECO:0000313" key="9">
    <source>
        <dbReference type="EMBL" id="KAK0521980.1"/>
    </source>
</evidence>
<dbReference type="SUPFAM" id="SSF52540">
    <property type="entry name" value="P-loop containing nucleoside triphosphate hydrolases"/>
    <property type="match status" value="1"/>
</dbReference>
<keyword evidence="5 7" id="KW-0472">Membrane</keyword>
<evidence type="ECO:0000256" key="1">
    <source>
        <dbReference type="ARBA" id="ARBA00004141"/>
    </source>
</evidence>
<evidence type="ECO:0000256" key="4">
    <source>
        <dbReference type="ARBA" id="ARBA00022989"/>
    </source>
</evidence>
<evidence type="ECO:0000256" key="3">
    <source>
        <dbReference type="ARBA" id="ARBA00022692"/>
    </source>
</evidence>
<feature type="transmembrane region" description="Helical" evidence="7">
    <location>
        <begin position="654"/>
        <end position="674"/>
    </location>
</feature>
<comment type="caution">
    <text evidence="9">The sequence shown here is derived from an EMBL/GenBank/DDBJ whole genome shotgun (WGS) entry which is preliminary data.</text>
</comment>
<accession>A0AAN6G887</accession>
<dbReference type="Pfam" id="PF14510">
    <property type="entry name" value="ABC_trans_N"/>
    <property type="match status" value="1"/>
</dbReference>
<feature type="transmembrane region" description="Helical" evidence="7">
    <location>
        <begin position="542"/>
        <end position="561"/>
    </location>
</feature>
<dbReference type="EMBL" id="JAPDMQ010000623">
    <property type="protein sequence ID" value="KAK0521980.1"/>
    <property type="molecule type" value="Genomic_DNA"/>
</dbReference>
<feature type="transmembrane region" description="Helical" evidence="7">
    <location>
        <begin position="515"/>
        <end position="535"/>
    </location>
</feature>
<evidence type="ECO:0000256" key="2">
    <source>
        <dbReference type="ARBA" id="ARBA00022448"/>
    </source>
</evidence>
<dbReference type="Pfam" id="PF01061">
    <property type="entry name" value="ABC2_membrane"/>
    <property type="match status" value="1"/>
</dbReference>
<evidence type="ECO:0000256" key="6">
    <source>
        <dbReference type="SAM" id="MobiDB-lite"/>
    </source>
</evidence>
<dbReference type="InterPro" id="IPR017871">
    <property type="entry name" value="ABC_transporter-like_CS"/>
</dbReference>
<organism evidence="9 10">
    <name type="scientific">Tilletia horrida</name>
    <dbReference type="NCBI Taxonomy" id="155126"/>
    <lineage>
        <taxon>Eukaryota</taxon>
        <taxon>Fungi</taxon>
        <taxon>Dikarya</taxon>
        <taxon>Basidiomycota</taxon>
        <taxon>Ustilaginomycotina</taxon>
        <taxon>Exobasidiomycetes</taxon>
        <taxon>Tilletiales</taxon>
        <taxon>Tilletiaceae</taxon>
        <taxon>Tilletia</taxon>
    </lineage>
</organism>
<dbReference type="PROSITE" id="PS50893">
    <property type="entry name" value="ABC_TRANSPORTER_2"/>
    <property type="match status" value="1"/>
</dbReference>
<dbReference type="GO" id="GO:0140359">
    <property type="term" value="F:ABC-type transporter activity"/>
    <property type="evidence" value="ECO:0007669"/>
    <property type="project" value="InterPro"/>
</dbReference>
<dbReference type="PANTHER" id="PTHR19241">
    <property type="entry name" value="ATP-BINDING CASSETTE TRANSPORTER"/>
    <property type="match status" value="1"/>
</dbReference>
<keyword evidence="10" id="KW-1185">Reference proteome</keyword>
<evidence type="ECO:0000313" key="10">
    <source>
        <dbReference type="Proteomes" id="UP001176521"/>
    </source>
</evidence>
<keyword evidence="2" id="KW-0813">Transport</keyword>
<feature type="transmembrane region" description="Helical" evidence="7">
    <location>
        <begin position="622"/>
        <end position="642"/>
    </location>
</feature>
<evidence type="ECO:0000256" key="5">
    <source>
        <dbReference type="ARBA" id="ARBA00023136"/>
    </source>
</evidence>
<keyword evidence="3 7" id="KW-0812">Transmembrane</keyword>
<feature type="transmembrane region" description="Helical" evidence="7">
    <location>
        <begin position="597"/>
        <end position="615"/>
    </location>
</feature>
<proteinExistence type="predicted"/>
<dbReference type="GO" id="GO:0005524">
    <property type="term" value="F:ATP binding"/>
    <property type="evidence" value="ECO:0007669"/>
    <property type="project" value="UniProtKB-KW"/>
</dbReference>
<dbReference type="AlphaFoldDB" id="A0AAN6G887"/>
<protein>
    <submittedName>
        <fullName evidence="9">ATP-binding cassette transporter snq2</fullName>
    </submittedName>
</protein>
<feature type="region of interest" description="Disordered" evidence="6">
    <location>
        <begin position="64"/>
        <end position="86"/>
    </location>
</feature>
<keyword evidence="9" id="KW-0067">ATP-binding</keyword>
<dbReference type="InterPro" id="IPR003439">
    <property type="entry name" value="ABC_transporter-like_ATP-bd"/>
</dbReference>
<dbReference type="InterPro" id="IPR027417">
    <property type="entry name" value="P-loop_NTPase"/>
</dbReference>
<comment type="subcellular location">
    <subcellularLocation>
        <location evidence="1">Membrane</location>
        <topology evidence="1">Multi-pass membrane protein</topology>
    </subcellularLocation>
</comment>
<reference evidence="9" key="1">
    <citation type="journal article" date="2023" name="PhytoFront">
        <title>Draft Genome Resources of Seven Strains of Tilletia horrida, Causal Agent of Kernel Smut of Rice.</title>
        <authorList>
            <person name="Khanal S."/>
            <person name="Antony Babu S."/>
            <person name="Zhou X.G."/>
        </authorList>
    </citation>
    <scope>NUCLEOTIDE SEQUENCE</scope>
    <source>
        <strain evidence="9">TX3</strain>
    </source>
</reference>
<evidence type="ECO:0000259" key="8">
    <source>
        <dbReference type="PROSITE" id="PS50893"/>
    </source>
</evidence>
<feature type="compositionally biased region" description="Basic and acidic residues" evidence="6">
    <location>
        <begin position="12"/>
        <end position="29"/>
    </location>
</feature>
<dbReference type="Pfam" id="PF00005">
    <property type="entry name" value="ABC_tran"/>
    <property type="match status" value="1"/>
</dbReference>
<keyword evidence="4 7" id="KW-1133">Transmembrane helix</keyword>
<feature type="region of interest" description="Disordered" evidence="6">
    <location>
        <begin position="1"/>
        <end position="48"/>
    </location>
</feature>